<dbReference type="STRING" id="31246.A0A183NPN7"/>
<name>A0A183NPN7_9TREM</name>
<organism evidence="2 3">
    <name type="scientific">Schistosoma mattheei</name>
    <dbReference type="NCBI Taxonomy" id="31246"/>
    <lineage>
        <taxon>Eukaryota</taxon>
        <taxon>Metazoa</taxon>
        <taxon>Spiralia</taxon>
        <taxon>Lophotrochozoa</taxon>
        <taxon>Platyhelminthes</taxon>
        <taxon>Trematoda</taxon>
        <taxon>Digenea</taxon>
        <taxon>Strigeidida</taxon>
        <taxon>Schistosomatoidea</taxon>
        <taxon>Schistosomatidae</taxon>
        <taxon>Schistosoma</taxon>
    </lineage>
</organism>
<dbReference type="Proteomes" id="UP000269396">
    <property type="component" value="Unassembled WGS sequence"/>
</dbReference>
<dbReference type="EMBL" id="UZAL01009681">
    <property type="protein sequence ID" value="VDP02440.1"/>
    <property type="molecule type" value="Genomic_DNA"/>
</dbReference>
<evidence type="ECO:0000313" key="3">
    <source>
        <dbReference type="Proteomes" id="UP000269396"/>
    </source>
</evidence>
<keyword evidence="3" id="KW-1185">Reference proteome</keyword>
<evidence type="ECO:0000256" key="1">
    <source>
        <dbReference type="SAM" id="MobiDB-lite"/>
    </source>
</evidence>
<feature type="compositionally biased region" description="Basic and acidic residues" evidence="1">
    <location>
        <begin position="67"/>
        <end position="88"/>
    </location>
</feature>
<accession>A0A183NPN7</accession>
<sequence length="143" mass="17069">MKGFSNLPINILSYFYVALVHDCLRIGLKTSPFIFNQTISTYAILRKISNQCDPAMEIINKFEKHFNPIENNHRNNSQSDHHDNDHDHQHQHHHHQQQQQSIKRENKSNLKKLFHYSENNKNKFDKENDKKSLSGKKFYSKLR</sequence>
<feature type="region of interest" description="Disordered" evidence="1">
    <location>
        <begin position="67"/>
        <end position="143"/>
    </location>
</feature>
<dbReference type="AlphaFoldDB" id="A0A183NPN7"/>
<evidence type="ECO:0000313" key="2">
    <source>
        <dbReference type="EMBL" id="VDP02440.1"/>
    </source>
</evidence>
<gene>
    <name evidence="2" type="ORF">SMTD_LOCUS4073</name>
</gene>
<feature type="compositionally biased region" description="Basic and acidic residues" evidence="1">
    <location>
        <begin position="118"/>
        <end position="132"/>
    </location>
</feature>
<protein>
    <submittedName>
        <fullName evidence="2">Uncharacterized protein</fullName>
    </submittedName>
</protein>
<proteinExistence type="predicted"/>
<reference evidence="2 3" key="1">
    <citation type="submission" date="2018-11" db="EMBL/GenBank/DDBJ databases">
        <authorList>
            <consortium name="Pathogen Informatics"/>
        </authorList>
    </citation>
    <scope>NUCLEOTIDE SEQUENCE [LARGE SCALE GENOMIC DNA]</scope>
    <source>
        <strain>Denwood</strain>
        <strain evidence="3">Zambia</strain>
    </source>
</reference>